<reference evidence="2" key="1">
    <citation type="submission" date="2023-02" db="EMBL/GenBank/DDBJ databases">
        <title>Genome of toxic invasive species Heracleum sosnowskyi carries increased number of genes despite the absence of recent whole-genome duplications.</title>
        <authorList>
            <person name="Schelkunov M."/>
            <person name="Shtratnikova V."/>
            <person name="Makarenko M."/>
            <person name="Klepikova A."/>
            <person name="Omelchenko D."/>
            <person name="Novikova G."/>
            <person name="Obukhova E."/>
            <person name="Bogdanov V."/>
            <person name="Penin A."/>
            <person name="Logacheva M."/>
        </authorList>
    </citation>
    <scope>NUCLEOTIDE SEQUENCE</scope>
    <source>
        <strain evidence="2">Hsosn_3</strain>
        <tissue evidence="2">Leaf</tissue>
    </source>
</reference>
<dbReference type="GO" id="GO:0043539">
    <property type="term" value="F:protein serine/threonine kinase activator activity"/>
    <property type="evidence" value="ECO:0007669"/>
    <property type="project" value="TreeGrafter"/>
</dbReference>
<evidence type="ECO:0000256" key="1">
    <source>
        <dbReference type="ARBA" id="ARBA00011012"/>
    </source>
</evidence>
<dbReference type="PANTHER" id="PTHR10182:SF26">
    <property type="entry name" value="ARMADILLO-LIKE HELICAL, MO25-LIKE PROTEIN-RELATED"/>
    <property type="match status" value="1"/>
</dbReference>
<dbReference type="Pfam" id="PF08569">
    <property type="entry name" value="Mo25"/>
    <property type="match status" value="1"/>
</dbReference>
<organism evidence="2 3">
    <name type="scientific">Heracleum sosnowskyi</name>
    <dbReference type="NCBI Taxonomy" id="360622"/>
    <lineage>
        <taxon>Eukaryota</taxon>
        <taxon>Viridiplantae</taxon>
        <taxon>Streptophyta</taxon>
        <taxon>Embryophyta</taxon>
        <taxon>Tracheophyta</taxon>
        <taxon>Spermatophyta</taxon>
        <taxon>Magnoliopsida</taxon>
        <taxon>eudicotyledons</taxon>
        <taxon>Gunneridae</taxon>
        <taxon>Pentapetalae</taxon>
        <taxon>asterids</taxon>
        <taxon>campanulids</taxon>
        <taxon>Apiales</taxon>
        <taxon>Apiaceae</taxon>
        <taxon>Apioideae</taxon>
        <taxon>apioid superclade</taxon>
        <taxon>Tordylieae</taxon>
        <taxon>Tordyliinae</taxon>
        <taxon>Heracleum</taxon>
    </lineage>
</organism>
<dbReference type="Proteomes" id="UP001237642">
    <property type="component" value="Unassembled WGS sequence"/>
</dbReference>
<dbReference type="AlphaFoldDB" id="A0AAD8LX01"/>
<name>A0AAD8LX01_9APIA</name>
<dbReference type="InterPro" id="IPR016024">
    <property type="entry name" value="ARM-type_fold"/>
</dbReference>
<sequence>MKGLFRSSSSKARSPAELVSHLRDLLIVTDQSATIPTRNTKKMSEVKKVILEMRTILYGSDQLEPTIEACAKLTEEFFKEDTMHLLIIGLPKLDAGDRQEATYVLANLQRQRVNSRVLASDYMENNLGLIDILVPGYEDDEIALCYGAILRDSTRHQVVARYVLESAHIKKFFGYIQNPNFEIASDAAATFKELLTRHKSTVAEFLSNNYEWFFREYNSLLESPNYITRRNAVKFLGLMLLDRSNTSVMVQYVSSIDNMRILMNLLRDSNKTIKLEAFHVFKLFAANQNKPPEIVNVLVTNRSKLLRFFNDFHFDKEDEDFKSDKAQVVREIETLEPTTPSASPQRCEIPC</sequence>
<gene>
    <name evidence="2" type="ORF">POM88_052050</name>
</gene>
<dbReference type="InterPro" id="IPR011989">
    <property type="entry name" value="ARM-like"/>
</dbReference>
<dbReference type="PANTHER" id="PTHR10182">
    <property type="entry name" value="CALCIUM-BINDING PROTEIN 39-RELATED"/>
    <property type="match status" value="1"/>
</dbReference>
<dbReference type="Gene3D" id="1.25.10.10">
    <property type="entry name" value="Leucine-rich Repeat Variant"/>
    <property type="match status" value="1"/>
</dbReference>
<proteinExistence type="inferred from homology"/>
<protein>
    <submittedName>
        <fullName evidence="2">Proteinase inhibitor I25, cystatin</fullName>
    </submittedName>
</protein>
<accession>A0AAD8LX01</accession>
<dbReference type="InterPro" id="IPR013878">
    <property type="entry name" value="Mo25"/>
</dbReference>
<dbReference type="GO" id="GO:0035556">
    <property type="term" value="P:intracellular signal transduction"/>
    <property type="evidence" value="ECO:0007669"/>
    <property type="project" value="TreeGrafter"/>
</dbReference>
<dbReference type="EMBL" id="JAUIZM010000012">
    <property type="protein sequence ID" value="KAK1353685.1"/>
    <property type="molecule type" value="Genomic_DNA"/>
</dbReference>
<keyword evidence="3" id="KW-1185">Reference proteome</keyword>
<evidence type="ECO:0000313" key="2">
    <source>
        <dbReference type="EMBL" id="KAK1353685.1"/>
    </source>
</evidence>
<comment type="similarity">
    <text evidence="1">Belongs to the Mo25 family.</text>
</comment>
<comment type="caution">
    <text evidence="2">The sequence shown here is derived from an EMBL/GenBank/DDBJ whole genome shotgun (WGS) entry which is preliminary data.</text>
</comment>
<dbReference type="SUPFAM" id="SSF48371">
    <property type="entry name" value="ARM repeat"/>
    <property type="match status" value="1"/>
</dbReference>
<evidence type="ECO:0000313" key="3">
    <source>
        <dbReference type="Proteomes" id="UP001237642"/>
    </source>
</evidence>
<reference evidence="2" key="2">
    <citation type="submission" date="2023-05" db="EMBL/GenBank/DDBJ databases">
        <authorList>
            <person name="Schelkunov M.I."/>
        </authorList>
    </citation>
    <scope>NUCLEOTIDE SEQUENCE</scope>
    <source>
        <strain evidence="2">Hsosn_3</strain>
        <tissue evidence="2">Leaf</tissue>
    </source>
</reference>